<evidence type="ECO:0000256" key="2">
    <source>
        <dbReference type="ARBA" id="ARBA00022741"/>
    </source>
</evidence>
<gene>
    <name evidence="6" type="ORF">GCM10007053_22050</name>
</gene>
<dbReference type="EC" id="6.3.3.2" evidence="5"/>
<dbReference type="GO" id="GO:0035999">
    <property type="term" value="P:tetrahydrofolate interconversion"/>
    <property type="evidence" value="ECO:0007669"/>
    <property type="project" value="TreeGrafter"/>
</dbReference>
<dbReference type="GO" id="GO:0005524">
    <property type="term" value="F:ATP binding"/>
    <property type="evidence" value="ECO:0007669"/>
    <property type="project" value="UniProtKB-KW"/>
</dbReference>
<dbReference type="AlphaFoldDB" id="A0A919CM72"/>
<comment type="caution">
    <text evidence="6">The sequence shown here is derived from an EMBL/GenBank/DDBJ whole genome shotgun (WGS) entry which is preliminary data.</text>
</comment>
<feature type="binding site" evidence="4">
    <location>
        <position position="60"/>
    </location>
    <ligand>
        <name>substrate</name>
    </ligand>
</feature>
<evidence type="ECO:0000313" key="7">
    <source>
        <dbReference type="Proteomes" id="UP000644693"/>
    </source>
</evidence>
<feature type="binding site" evidence="4">
    <location>
        <begin position="9"/>
        <end position="13"/>
    </location>
    <ligand>
        <name>ATP</name>
        <dbReference type="ChEBI" id="CHEBI:30616"/>
    </ligand>
</feature>
<dbReference type="RefSeq" id="WP_189477856.1">
    <property type="nucleotide sequence ID" value="NZ_BMYM01000002.1"/>
</dbReference>
<dbReference type="Gene3D" id="3.40.50.10420">
    <property type="entry name" value="NagB/RpiA/CoA transferase-like"/>
    <property type="match status" value="1"/>
</dbReference>
<keyword evidence="7" id="KW-1185">Reference proteome</keyword>
<organism evidence="6 7">
    <name type="scientific">Parahalioglobus pacificus</name>
    <dbReference type="NCBI Taxonomy" id="930806"/>
    <lineage>
        <taxon>Bacteria</taxon>
        <taxon>Pseudomonadati</taxon>
        <taxon>Pseudomonadota</taxon>
        <taxon>Gammaproteobacteria</taxon>
        <taxon>Cellvibrionales</taxon>
        <taxon>Halieaceae</taxon>
        <taxon>Parahalioglobus</taxon>
    </lineage>
</organism>
<keyword evidence="5" id="KW-0460">Magnesium</keyword>
<sequence length="191" mass="20486">MQTPPDTDKSALRTQLKQRRAGVSDSQQRQACEAIARHLVGSALWPDATRIALYLPHNAEISPLAVADAARDAGKTLFLPVVGDNHALCFKAWPAGSELRPNRFGIPEPAAGGPVLAEALDCILVPLLGWNRRGVRLGMGGGYYDRALAAISDTTLVGVGYACQECDTLSPEAWDVSMNYILTEQTLIACD</sequence>
<comment type="similarity">
    <text evidence="1 5">Belongs to the 5-formyltetrahydrofolate cyclo-ligase family.</text>
</comment>
<proteinExistence type="inferred from homology"/>
<dbReference type="InterPro" id="IPR024185">
    <property type="entry name" value="FTHF_cligase-like_sf"/>
</dbReference>
<evidence type="ECO:0000256" key="3">
    <source>
        <dbReference type="ARBA" id="ARBA00022840"/>
    </source>
</evidence>
<feature type="binding site" evidence="4">
    <location>
        <begin position="136"/>
        <end position="144"/>
    </location>
    <ligand>
        <name>ATP</name>
        <dbReference type="ChEBI" id="CHEBI:30616"/>
    </ligand>
</feature>
<protein>
    <recommendedName>
        <fullName evidence="5">5-formyltetrahydrofolate cyclo-ligase</fullName>
        <ecNumber evidence="5">6.3.3.2</ecNumber>
    </recommendedName>
</protein>
<comment type="cofactor">
    <cofactor evidence="5">
        <name>Mg(2+)</name>
        <dbReference type="ChEBI" id="CHEBI:18420"/>
    </cofactor>
</comment>
<keyword evidence="5" id="KW-0479">Metal-binding</keyword>
<dbReference type="SUPFAM" id="SSF100950">
    <property type="entry name" value="NagB/RpiA/CoA transferase-like"/>
    <property type="match status" value="1"/>
</dbReference>
<dbReference type="GO" id="GO:0030272">
    <property type="term" value="F:5-formyltetrahydrofolate cyclo-ligase activity"/>
    <property type="evidence" value="ECO:0007669"/>
    <property type="project" value="UniProtKB-EC"/>
</dbReference>
<dbReference type="Pfam" id="PF01812">
    <property type="entry name" value="5-FTHF_cyc-lig"/>
    <property type="match status" value="1"/>
</dbReference>
<dbReference type="NCBIfam" id="TIGR02727">
    <property type="entry name" value="MTHFS_bact"/>
    <property type="match status" value="1"/>
</dbReference>
<reference evidence="6" key="2">
    <citation type="submission" date="2020-09" db="EMBL/GenBank/DDBJ databases">
        <authorList>
            <person name="Sun Q."/>
            <person name="Kim S."/>
        </authorList>
    </citation>
    <scope>NUCLEOTIDE SEQUENCE</scope>
    <source>
        <strain evidence="6">KCTC 23430</strain>
    </source>
</reference>
<dbReference type="InterPro" id="IPR002698">
    <property type="entry name" value="FTHF_cligase"/>
</dbReference>
<feature type="binding site" evidence="4">
    <location>
        <position position="55"/>
    </location>
    <ligand>
        <name>substrate</name>
    </ligand>
</feature>
<evidence type="ECO:0000256" key="5">
    <source>
        <dbReference type="RuleBase" id="RU361279"/>
    </source>
</evidence>
<evidence type="ECO:0000313" key="6">
    <source>
        <dbReference type="EMBL" id="GHD35312.1"/>
    </source>
</evidence>
<evidence type="ECO:0000256" key="4">
    <source>
        <dbReference type="PIRSR" id="PIRSR006806-1"/>
    </source>
</evidence>
<dbReference type="GO" id="GO:0009396">
    <property type="term" value="P:folic acid-containing compound biosynthetic process"/>
    <property type="evidence" value="ECO:0007669"/>
    <property type="project" value="TreeGrafter"/>
</dbReference>
<dbReference type="PANTHER" id="PTHR23407">
    <property type="entry name" value="ATPASE INHIBITOR/5-FORMYLTETRAHYDROFOLATE CYCLO-LIGASE"/>
    <property type="match status" value="1"/>
</dbReference>
<dbReference type="PIRSF" id="PIRSF006806">
    <property type="entry name" value="FTHF_cligase"/>
    <property type="match status" value="1"/>
</dbReference>
<comment type="catalytic activity">
    <reaction evidence="5">
        <text>(6S)-5-formyl-5,6,7,8-tetrahydrofolate + ATP = (6R)-5,10-methenyltetrahydrofolate + ADP + phosphate</text>
        <dbReference type="Rhea" id="RHEA:10488"/>
        <dbReference type="ChEBI" id="CHEBI:30616"/>
        <dbReference type="ChEBI" id="CHEBI:43474"/>
        <dbReference type="ChEBI" id="CHEBI:57455"/>
        <dbReference type="ChEBI" id="CHEBI:57457"/>
        <dbReference type="ChEBI" id="CHEBI:456216"/>
        <dbReference type="EC" id="6.3.3.2"/>
    </reaction>
</comment>
<dbReference type="PANTHER" id="PTHR23407:SF1">
    <property type="entry name" value="5-FORMYLTETRAHYDROFOLATE CYCLO-LIGASE"/>
    <property type="match status" value="1"/>
</dbReference>
<dbReference type="Proteomes" id="UP000644693">
    <property type="component" value="Unassembled WGS sequence"/>
</dbReference>
<accession>A0A919CM72</accession>
<evidence type="ECO:0000256" key="1">
    <source>
        <dbReference type="ARBA" id="ARBA00010638"/>
    </source>
</evidence>
<dbReference type="InterPro" id="IPR037171">
    <property type="entry name" value="NagB/RpiA_transferase-like"/>
</dbReference>
<name>A0A919CM72_9GAMM</name>
<reference evidence="6" key="1">
    <citation type="journal article" date="2014" name="Int. J. Syst. Evol. Microbiol.">
        <title>Complete genome sequence of Corynebacterium casei LMG S-19264T (=DSM 44701T), isolated from a smear-ripened cheese.</title>
        <authorList>
            <consortium name="US DOE Joint Genome Institute (JGI-PGF)"/>
            <person name="Walter F."/>
            <person name="Albersmeier A."/>
            <person name="Kalinowski J."/>
            <person name="Ruckert C."/>
        </authorList>
    </citation>
    <scope>NUCLEOTIDE SEQUENCE</scope>
    <source>
        <strain evidence="6">KCTC 23430</strain>
    </source>
</reference>
<dbReference type="EMBL" id="BMYM01000002">
    <property type="protein sequence ID" value="GHD35312.1"/>
    <property type="molecule type" value="Genomic_DNA"/>
</dbReference>
<dbReference type="GO" id="GO:0046872">
    <property type="term" value="F:metal ion binding"/>
    <property type="evidence" value="ECO:0007669"/>
    <property type="project" value="UniProtKB-KW"/>
</dbReference>
<keyword evidence="2 4" id="KW-0547">Nucleotide-binding</keyword>
<keyword evidence="3 4" id="KW-0067">ATP-binding</keyword>